<organism evidence="2 3">
    <name type="scientific">Caldicoprobacter faecalis</name>
    <dbReference type="NCBI Taxonomy" id="937334"/>
    <lineage>
        <taxon>Bacteria</taxon>
        <taxon>Bacillati</taxon>
        <taxon>Bacillota</taxon>
        <taxon>Clostridia</taxon>
        <taxon>Caldicoprobacterales</taxon>
        <taxon>Caldicoprobacteraceae</taxon>
        <taxon>Caldicoprobacter</taxon>
    </lineage>
</organism>
<reference evidence="2 3" key="1">
    <citation type="submission" date="2016-10" db="EMBL/GenBank/DDBJ databases">
        <authorList>
            <person name="de Groot N.N."/>
        </authorList>
    </citation>
    <scope>NUCLEOTIDE SEQUENCE [LARGE SCALE GENOMIC DNA]</scope>
    <source>
        <strain evidence="2 3">DSM 20678</strain>
    </source>
</reference>
<keyword evidence="1" id="KW-0812">Transmembrane</keyword>
<dbReference type="InterPro" id="IPR014535">
    <property type="entry name" value="Hpre_diP_synt_I"/>
</dbReference>
<proteinExistence type="predicted"/>
<evidence type="ECO:0000313" key="3">
    <source>
        <dbReference type="Proteomes" id="UP000198577"/>
    </source>
</evidence>
<protein>
    <submittedName>
        <fullName evidence="2">Heptaprenyl diphosphate synthase</fullName>
    </submittedName>
</protein>
<dbReference type="InterPro" id="IPR010898">
    <property type="entry name" value="Hpre_diP_synth_I"/>
</dbReference>
<sequence length="172" mass="18899">MNKVRKMVMLALIISQALVLHLIEGFMPVVAPGIKLGLANIMTLVTLVLFGFKEALVVVIVRSVLGSLLAGSVTAILYSLAGGILSCLVMGWLYFRWRAYFSMMGISTAGAIFHNIGQLLVASWVFGTIGILFTYLPVLTVAAMGTGFFVGLASRYIIKYLEEQKWFKWERG</sequence>
<evidence type="ECO:0000256" key="1">
    <source>
        <dbReference type="SAM" id="Phobius"/>
    </source>
</evidence>
<dbReference type="Gene3D" id="1.10.1760.20">
    <property type="match status" value="1"/>
</dbReference>
<dbReference type="Pfam" id="PF07456">
    <property type="entry name" value="Hpre_diP_synt_I"/>
    <property type="match status" value="1"/>
</dbReference>
<feature type="transmembrane region" description="Helical" evidence="1">
    <location>
        <begin position="68"/>
        <end position="95"/>
    </location>
</feature>
<gene>
    <name evidence="2" type="ORF">SAMN05444406_11239</name>
</gene>
<keyword evidence="3" id="KW-1185">Reference proteome</keyword>
<dbReference type="RefSeq" id="WP_092282312.1">
    <property type="nucleotide sequence ID" value="NZ_FOXR01000012.1"/>
</dbReference>
<keyword evidence="1" id="KW-0472">Membrane</keyword>
<name>A0A1I5VRL8_9FIRM</name>
<dbReference type="PIRSF" id="PIRSF027391">
    <property type="entry name" value="Hpre_diP_synt_I"/>
    <property type="match status" value="1"/>
</dbReference>
<accession>A0A1I5VRL8</accession>
<evidence type="ECO:0000313" key="2">
    <source>
        <dbReference type="EMBL" id="SFQ10125.1"/>
    </source>
</evidence>
<dbReference type="EMBL" id="FOXR01000012">
    <property type="protein sequence ID" value="SFQ10125.1"/>
    <property type="molecule type" value="Genomic_DNA"/>
</dbReference>
<dbReference type="Proteomes" id="UP000198577">
    <property type="component" value="Unassembled WGS sequence"/>
</dbReference>
<feature type="transmembrane region" description="Helical" evidence="1">
    <location>
        <begin position="41"/>
        <end position="61"/>
    </location>
</feature>
<feature type="transmembrane region" description="Helical" evidence="1">
    <location>
        <begin position="133"/>
        <end position="158"/>
    </location>
</feature>
<dbReference type="AlphaFoldDB" id="A0A1I5VRL8"/>
<dbReference type="OrthoDB" id="9799095at2"/>
<keyword evidence="1" id="KW-1133">Transmembrane helix</keyword>
<dbReference type="STRING" id="937334.SAMN05444406_11239"/>